<reference evidence="1 2" key="1">
    <citation type="submission" date="2020-07" db="EMBL/GenBank/DDBJ databases">
        <title>Sequencing the genomes of 1000 actinobacteria strains.</title>
        <authorList>
            <person name="Klenk H.-P."/>
        </authorList>
    </citation>
    <scope>NUCLEOTIDE SEQUENCE [LARGE SCALE GENOMIC DNA]</scope>
    <source>
        <strain evidence="1 2">DSM 22083</strain>
    </source>
</reference>
<organism evidence="1 2">
    <name type="scientific">Microlunatus parietis</name>
    <dbReference type="NCBI Taxonomy" id="682979"/>
    <lineage>
        <taxon>Bacteria</taxon>
        <taxon>Bacillati</taxon>
        <taxon>Actinomycetota</taxon>
        <taxon>Actinomycetes</taxon>
        <taxon>Propionibacteriales</taxon>
        <taxon>Propionibacteriaceae</taxon>
        <taxon>Microlunatus</taxon>
    </lineage>
</organism>
<protein>
    <submittedName>
        <fullName evidence="1">Abortive infection bacteriophage resistance protein</fullName>
    </submittedName>
</protein>
<dbReference type="AlphaFoldDB" id="A0A7Y9LDH7"/>
<proteinExistence type="predicted"/>
<dbReference type="InterPro" id="IPR011664">
    <property type="entry name" value="Abi_system_AbiD/AbiF-like"/>
</dbReference>
<evidence type="ECO:0000313" key="2">
    <source>
        <dbReference type="Proteomes" id="UP000569914"/>
    </source>
</evidence>
<name>A0A7Y9LDH7_9ACTN</name>
<gene>
    <name evidence="1" type="ORF">BKA15_005236</name>
</gene>
<dbReference type="Pfam" id="PF07751">
    <property type="entry name" value="Abi_2"/>
    <property type="match status" value="1"/>
</dbReference>
<sequence length="305" mass="34753">MSTDVKEFKSYEALADVLADRGMDIGHREDAVARLRDISYYRLSGYWYPFRRQTRNGRSDAFYKGTTLADVMKLYQFDAILRTATFDALGPVELRLRTSLGHELGSVDECVHLRPGLLGPRARARNGADYTRWLQTYENERSRSREDFVAHHDRKYGGRLPVWVAVEILDWGSLMYLFGFSPRDVQDTVAAEFALSAPQLESWLRCLNFVRNVCAHHGRLFNRVHPLQPRLPVRGLIPAIDEARGVMNRTYGQLCLLQHMLSRTGSGRSRVLASALRSFPTDVPTVPLSHTGTPADWQSSPLWKT</sequence>
<comment type="caution">
    <text evidence="1">The sequence shown here is derived from an EMBL/GenBank/DDBJ whole genome shotgun (WGS) entry which is preliminary data.</text>
</comment>
<evidence type="ECO:0000313" key="1">
    <source>
        <dbReference type="EMBL" id="NYE73907.1"/>
    </source>
</evidence>
<keyword evidence="2" id="KW-1185">Reference proteome</keyword>
<accession>A0A7Y9LDH7</accession>
<dbReference type="EMBL" id="JACCBU010000001">
    <property type="protein sequence ID" value="NYE73907.1"/>
    <property type="molecule type" value="Genomic_DNA"/>
</dbReference>
<dbReference type="Proteomes" id="UP000569914">
    <property type="component" value="Unassembled WGS sequence"/>
</dbReference>
<dbReference type="RefSeq" id="WP_218871570.1">
    <property type="nucleotide sequence ID" value="NZ_JACCBU010000001.1"/>
</dbReference>